<dbReference type="InterPro" id="IPR015943">
    <property type="entry name" value="WD40/YVTN_repeat-like_dom_sf"/>
</dbReference>
<evidence type="ECO:0000256" key="9">
    <source>
        <dbReference type="ARBA" id="ARBA00041573"/>
    </source>
</evidence>
<dbReference type="Gene3D" id="2.130.10.10">
    <property type="entry name" value="YVTN repeat-like/Quinoprotein amine dehydrogenase"/>
    <property type="match status" value="1"/>
</dbReference>
<keyword evidence="4" id="KW-0072">Autophagy</keyword>
<dbReference type="GO" id="GO:0006914">
    <property type="term" value="P:autophagy"/>
    <property type="evidence" value="ECO:0007669"/>
    <property type="project" value="UniProtKB-KW"/>
</dbReference>
<protein>
    <recommendedName>
        <fullName evidence="8">WD repeat domain phosphoinositide-interacting protein 3</fullName>
    </recommendedName>
    <alternativeName>
        <fullName evidence="9">WD repeat-containing protein 45B</fullName>
    </alternativeName>
</protein>
<evidence type="ECO:0000256" key="5">
    <source>
        <dbReference type="ARBA" id="ARBA00023121"/>
    </source>
</evidence>
<dbReference type="PANTHER" id="PTHR11227">
    <property type="entry name" value="WD-REPEAT PROTEIN INTERACTING WITH PHOSPHOINOSIDES WIPI -RELATED"/>
    <property type="match status" value="1"/>
</dbReference>
<dbReference type="InterPro" id="IPR048720">
    <property type="entry name" value="PROPPIN"/>
</dbReference>
<dbReference type="FunFam" id="2.130.10.10:FF:000083">
    <property type="entry name" value="WD repeat domain phosphoinositide-interacting protein 3"/>
    <property type="match status" value="1"/>
</dbReference>
<evidence type="ECO:0000256" key="4">
    <source>
        <dbReference type="ARBA" id="ARBA00023006"/>
    </source>
</evidence>
<dbReference type="Pfam" id="PF21032">
    <property type="entry name" value="PROPPIN"/>
    <property type="match status" value="1"/>
</dbReference>
<accession>A0A1B6CXJ1</accession>
<evidence type="ECO:0000313" key="10">
    <source>
        <dbReference type="EMBL" id="JAS18174.1"/>
    </source>
</evidence>
<name>A0A1B6CXJ1_9HEMI</name>
<dbReference type="SUPFAM" id="SSF50978">
    <property type="entry name" value="WD40 repeat-like"/>
    <property type="match status" value="1"/>
</dbReference>
<sequence>MNLSGDNPYKNGLLYAGFNQDQGCFACGMEDGFRVYNCDPLKEKERQDFLDGGLSYVEMLFRCNYLALVGGGKCPKYPNNSVMIWDDLKKQAVIALDFNAPVLGVRLRRDRIVVVLEGVIKVYTFTQEPQQLHVFETSSNTKGLCVLCPSSNNSLLAFPGRKTGSVQLVDLADTERPPLDIPAHEAPLTCITLNLQGTRLATASEKGTLIRVFDTCTGNMVNELRRGANAAQIYSINFNQNSHWLCVASDRGTVHVFAIEDQTLNRQSSLASATFLPKYFSSSWSFCKFQIPGGAQCICAFGVENSVIVVCADGSYYKFMFNSKGECWRDVYLQFLELSEDRPRPVHW</sequence>
<dbReference type="SMART" id="SM00320">
    <property type="entry name" value="WD40"/>
    <property type="match status" value="2"/>
</dbReference>
<dbReference type="InterPro" id="IPR036322">
    <property type="entry name" value="WD40_repeat_dom_sf"/>
</dbReference>
<dbReference type="GO" id="GO:0005764">
    <property type="term" value="C:lysosome"/>
    <property type="evidence" value="ECO:0007669"/>
    <property type="project" value="UniProtKB-SubCell"/>
</dbReference>
<evidence type="ECO:0000256" key="6">
    <source>
        <dbReference type="ARBA" id="ARBA00023228"/>
    </source>
</evidence>
<evidence type="ECO:0000256" key="7">
    <source>
        <dbReference type="ARBA" id="ARBA00025740"/>
    </source>
</evidence>
<evidence type="ECO:0000256" key="3">
    <source>
        <dbReference type="ARBA" id="ARBA00022737"/>
    </source>
</evidence>
<evidence type="ECO:0000256" key="2">
    <source>
        <dbReference type="ARBA" id="ARBA00022574"/>
    </source>
</evidence>
<comment type="similarity">
    <text evidence="7">Belongs to the WD repeat PROPPIN family.</text>
</comment>
<proteinExistence type="inferred from homology"/>
<dbReference type="AlphaFoldDB" id="A0A1B6CXJ1"/>
<keyword evidence="6" id="KW-0458">Lysosome</keyword>
<keyword evidence="5" id="KW-0446">Lipid-binding</keyword>
<evidence type="ECO:0000256" key="8">
    <source>
        <dbReference type="ARBA" id="ARBA00040656"/>
    </source>
</evidence>
<comment type="subcellular location">
    <subcellularLocation>
        <location evidence="1">Lysosome</location>
    </subcellularLocation>
</comment>
<reference evidence="10" key="1">
    <citation type="submission" date="2015-12" db="EMBL/GenBank/DDBJ databases">
        <title>De novo transcriptome assembly of four potential Pierce s Disease insect vectors from Arizona vineyards.</title>
        <authorList>
            <person name="Tassone E.E."/>
        </authorList>
    </citation>
    <scope>NUCLEOTIDE SEQUENCE</scope>
</reference>
<dbReference type="InterPro" id="IPR001680">
    <property type="entry name" value="WD40_rpt"/>
</dbReference>
<dbReference type="GO" id="GO:0008289">
    <property type="term" value="F:lipid binding"/>
    <property type="evidence" value="ECO:0007669"/>
    <property type="project" value="UniProtKB-KW"/>
</dbReference>
<evidence type="ECO:0000256" key="1">
    <source>
        <dbReference type="ARBA" id="ARBA00004371"/>
    </source>
</evidence>
<organism evidence="10">
    <name type="scientific">Clastoptera arizonana</name>
    <name type="common">Arizona spittle bug</name>
    <dbReference type="NCBI Taxonomy" id="38151"/>
    <lineage>
        <taxon>Eukaryota</taxon>
        <taxon>Metazoa</taxon>
        <taxon>Ecdysozoa</taxon>
        <taxon>Arthropoda</taxon>
        <taxon>Hexapoda</taxon>
        <taxon>Insecta</taxon>
        <taxon>Pterygota</taxon>
        <taxon>Neoptera</taxon>
        <taxon>Paraneoptera</taxon>
        <taxon>Hemiptera</taxon>
        <taxon>Auchenorrhyncha</taxon>
        <taxon>Cercopoidea</taxon>
        <taxon>Clastopteridae</taxon>
        <taxon>Clastoptera</taxon>
    </lineage>
</organism>
<dbReference type="EMBL" id="GEDC01019124">
    <property type="protein sequence ID" value="JAS18174.1"/>
    <property type="molecule type" value="Transcribed_RNA"/>
</dbReference>
<keyword evidence="2" id="KW-0853">WD repeat</keyword>
<dbReference type="EMBL" id="GEDC01001200">
    <property type="protein sequence ID" value="JAS36098.1"/>
    <property type="molecule type" value="Transcribed_RNA"/>
</dbReference>
<evidence type="ECO:0000313" key="11">
    <source>
        <dbReference type="EMBL" id="JAS36098.1"/>
    </source>
</evidence>
<keyword evidence="3" id="KW-0677">Repeat</keyword>
<gene>
    <name evidence="11" type="ORF">g.14029</name>
    <name evidence="10" type="ORF">g.14030</name>
</gene>